<dbReference type="GO" id="GO:0046872">
    <property type="term" value="F:metal ion binding"/>
    <property type="evidence" value="ECO:0007669"/>
    <property type="project" value="UniProtKB-KW"/>
</dbReference>
<evidence type="ECO:0000256" key="7">
    <source>
        <dbReference type="ARBA" id="ARBA00022763"/>
    </source>
</evidence>
<feature type="compositionally biased region" description="Low complexity" evidence="13">
    <location>
        <begin position="176"/>
        <end position="187"/>
    </location>
</feature>
<organism evidence="15 16">
    <name type="scientific">Geospiza parvula</name>
    <name type="common">Small tree-finch</name>
    <name type="synonym">Camarhynchus parvulus</name>
    <dbReference type="NCBI Taxonomy" id="87175"/>
    <lineage>
        <taxon>Eukaryota</taxon>
        <taxon>Metazoa</taxon>
        <taxon>Chordata</taxon>
        <taxon>Craniata</taxon>
        <taxon>Vertebrata</taxon>
        <taxon>Euteleostomi</taxon>
        <taxon>Archelosauria</taxon>
        <taxon>Archosauria</taxon>
        <taxon>Dinosauria</taxon>
        <taxon>Saurischia</taxon>
        <taxon>Theropoda</taxon>
        <taxon>Coelurosauria</taxon>
        <taxon>Aves</taxon>
        <taxon>Neognathae</taxon>
        <taxon>Neoaves</taxon>
        <taxon>Telluraves</taxon>
        <taxon>Australaves</taxon>
        <taxon>Passeriformes</taxon>
        <taxon>Thraupidae</taxon>
        <taxon>Camarhynchus</taxon>
    </lineage>
</organism>
<dbReference type="GO" id="GO:0016889">
    <property type="term" value="F:DNA endonuclease activity, producing 3'-phosphomonoesters"/>
    <property type="evidence" value="ECO:0007669"/>
    <property type="project" value="UniProtKB-ARBA"/>
</dbReference>
<dbReference type="Gene3D" id="1.10.150.110">
    <property type="entry name" value="DNA polymerase beta, N-terminal domain-like"/>
    <property type="match status" value="1"/>
</dbReference>
<evidence type="ECO:0000256" key="2">
    <source>
        <dbReference type="ARBA" id="ARBA00004123"/>
    </source>
</evidence>
<dbReference type="AlphaFoldDB" id="A0A8C3NJ03"/>
<keyword evidence="12" id="KW-0539">Nucleus</keyword>
<dbReference type="GO" id="GO:0006302">
    <property type="term" value="P:double-strand break repair"/>
    <property type="evidence" value="ECO:0007669"/>
    <property type="project" value="UniProtKB-ARBA"/>
</dbReference>
<dbReference type="FunFam" id="1.10.150.110:FF:000001">
    <property type="entry name" value="Putative Crossover junction endonuclease MUS81"/>
    <property type="match status" value="1"/>
</dbReference>
<evidence type="ECO:0000256" key="6">
    <source>
        <dbReference type="ARBA" id="ARBA00022759"/>
    </source>
</evidence>
<dbReference type="GO" id="GO:1905347">
    <property type="term" value="C:endodeoxyribonuclease complex"/>
    <property type="evidence" value="ECO:0007669"/>
    <property type="project" value="UniProtKB-ARBA"/>
</dbReference>
<name>A0A8C3NJ03_GEOPR</name>
<feature type="compositionally biased region" description="Pro residues" evidence="13">
    <location>
        <begin position="101"/>
        <end position="125"/>
    </location>
</feature>
<keyword evidence="10" id="KW-0233">DNA recombination</keyword>
<feature type="compositionally biased region" description="Pro residues" evidence="13">
    <location>
        <begin position="138"/>
        <end position="174"/>
    </location>
</feature>
<evidence type="ECO:0000256" key="12">
    <source>
        <dbReference type="ARBA" id="ARBA00023242"/>
    </source>
</evidence>
<reference evidence="15" key="2">
    <citation type="submission" date="2025-09" db="UniProtKB">
        <authorList>
            <consortium name="Ensembl"/>
        </authorList>
    </citation>
    <scope>IDENTIFICATION</scope>
</reference>
<keyword evidence="4" id="KW-0540">Nuclease</keyword>
<evidence type="ECO:0000256" key="11">
    <source>
        <dbReference type="ARBA" id="ARBA00023204"/>
    </source>
</evidence>
<evidence type="ECO:0000256" key="10">
    <source>
        <dbReference type="ARBA" id="ARBA00023172"/>
    </source>
</evidence>
<dbReference type="InterPro" id="IPR027421">
    <property type="entry name" value="DNA_pol_lamdba_lyase_dom_sf"/>
</dbReference>
<accession>A0A8C3NJ03</accession>
<evidence type="ECO:0000259" key="14">
    <source>
        <dbReference type="Pfam" id="PF14716"/>
    </source>
</evidence>
<evidence type="ECO:0000256" key="5">
    <source>
        <dbReference type="ARBA" id="ARBA00022723"/>
    </source>
</evidence>
<comment type="similarity">
    <text evidence="3">Belongs to the XPF family.</text>
</comment>
<evidence type="ECO:0000256" key="9">
    <source>
        <dbReference type="ARBA" id="ARBA00022842"/>
    </source>
</evidence>
<proteinExistence type="inferred from homology"/>
<evidence type="ECO:0000313" key="15">
    <source>
        <dbReference type="Ensembl" id="ENSCPVP00000018749.1"/>
    </source>
</evidence>
<keyword evidence="16" id="KW-1185">Reference proteome</keyword>
<sequence>MAAAAAASSRRRRRPRGHPNPLFARWLREWRDEAQGTWARGTYERALRSLSRFPLPLRSGRAAAILQHFGPALCARLDQRLSQHRREQGLPATPPRQGRCPDPPPAPPTVSPVLTPPPPRSPPTAPHVGEGQRRPRPQSLPLPLPPAPPPPVPAPPPLPRPRPLAGPEPEPGAPPRGGASAAGPAPL</sequence>
<evidence type="ECO:0000256" key="13">
    <source>
        <dbReference type="SAM" id="MobiDB-lite"/>
    </source>
</evidence>
<evidence type="ECO:0000256" key="4">
    <source>
        <dbReference type="ARBA" id="ARBA00022722"/>
    </source>
</evidence>
<reference evidence="15" key="1">
    <citation type="submission" date="2025-08" db="UniProtKB">
        <authorList>
            <consortium name="Ensembl"/>
        </authorList>
    </citation>
    <scope>IDENTIFICATION</scope>
</reference>
<comment type="cofactor">
    <cofactor evidence="1">
        <name>Mg(2+)</name>
        <dbReference type="ChEBI" id="CHEBI:18420"/>
    </cofactor>
</comment>
<keyword evidence="8" id="KW-0378">Hydrolase</keyword>
<comment type="subcellular location">
    <subcellularLocation>
        <location evidence="2">Nucleus</location>
    </subcellularLocation>
</comment>
<dbReference type="GO" id="GO:0006310">
    <property type="term" value="P:DNA recombination"/>
    <property type="evidence" value="ECO:0007669"/>
    <property type="project" value="UniProtKB-KW"/>
</dbReference>
<dbReference type="GO" id="GO:0031297">
    <property type="term" value="P:replication fork processing"/>
    <property type="evidence" value="ECO:0007669"/>
    <property type="project" value="UniProtKB-ARBA"/>
</dbReference>
<evidence type="ECO:0000256" key="3">
    <source>
        <dbReference type="ARBA" id="ARBA00010015"/>
    </source>
</evidence>
<dbReference type="SUPFAM" id="SSF47802">
    <property type="entry name" value="DNA polymerase beta, N-terminal domain-like"/>
    <property type="match status" value="1"/>
</dbReference>
<feature type="region of interest" description="Disordered" evidence="13">
    <location>
        <begin position="85"/>
        <end position="187"/>
    </location>
</feature>
<protein>
    <recommendedName>
        <fullName evidence="14">Crossover junction endonuclease MUS81-like HHH domain-containing protein</fullName>
    </recommendedName>
</protein>
<dbReference type="InterPro" id="IPR010996">
    <property type="entry name" value="HHH_MUS81"/>
</dbReference>
<keyword evidence="7" id="KW-0227">DNA damage</keyword>
<dbReference type="Ensembl" id="ENSCPVT00000019588.2">
    <property type="protein sequence ID" value="ENSCPVP00000018749.1"/>
    <property type="gene ID" value="ENSCPVG00000013680.2"/>
</dbReference>
<feature type="domain" description="Crossover junction endonuclease MUS81-like HHH" evidence="14">
    <location>
        <begin position="19"/>
        <end position="85"/>
    </location>
</feature>
<dbReference type="Proteomes" id="UP000694382">
    <property type="component" value="Unassembled WGS sequence"/>
</dbReference>
<evidence type="ECO:0000256" key="8">
    <source>
        <dbReference type="ARBA" id="ARBA00022801"/>
    </source>
</evidence>
<dbReference type="Pfam" id="PF14716">
    <property type="entry name" value="HHH_8"/>
    <property type="match status" value="1"/>
</dbReference>
<keyword evidence="9" id="KW-0460">Magnesium</keyword>
<keyword evidence="11" id="KW-0234">DNA repair</keyword>
<evidence type="ECO:0000256" key="1">
    <source>
        <dbReference type="ARBA" id="ARBA00001946"/>
    </source>
</evidence>
<feature type="region of interest" description="Disordered" evidence="13">
    <location>
        <begin position="1"/>
        <end position="21"/>
    </location>
</feature>
<evidence type="ECO:0000313" key="16">
    <source>
        <dbReference type="Proteomes" id="UP000694382"/>
    </source>
</evidence>
<keyword evidence="5" id="KW-0479">Metal-binding</keyword>
<dbReference type="GO" id="GO:0005634">
    <property type="term" value="C:nucleus"/>
    <property type="evidence" value="ECO:0007669"/>
    <property type="project" value="UniProtKB-SubCell"/>
</dbReference>
<keyword evidence="6" id="KW-0255">Endonuclease</keyword>